<proteinExistence type="inferred from homology"/>
<dbReference type="AlphaFoldDB" id="A0A917Q3Z9"/>
<reference evidence="3 4" key="1">
    <citation type="journal article" date="2014" name="Int. J. Syst. Evol. Microbiol.">
        <title>Complete genome sequence of Corynebacterium casei LMG S-19264T (=DSM 44701T), isolated from a smear-ripened cheese.</title>
        <authorList>
            <consortium name="US DOE Joint Genome Institute (JGI-PGF)"/>
            <person name="Walter F."/>
            <person name="Albersmeier A."/>
            <person name="Kalinowski J."/>
            <person name="Ruckert C."/>
        </authorList>
    </citation>
    <scope>NUCLEOTIDE SEQUENCE [LARGE SCALE GENOMIC DNA]</scope>
    <source>
        <strain evidence="3 4">CGMCC 1.9161</strain>
    </source>
</reference>
<dbReference type="EMBL" id="BMMF01000001">
    <property type="protein sequence ID" value="GGK19781.1"/>
    <property type="molecule type" value="Genomic_DNA"/>
</dbReference>
<organism evidence="3 4">
    <name type="scientific">Salinarimonas ramus</name>
    <dbReference type="NCBI Taxonomy" id="690164"/>
    <lineage>
        <taxon>Bacteria</taxon>
        <taxon>Pseudomonadati</taxon>
        <taxon>Pseudomonadota</taxon>
        <taxon>Alphaproteobacteria</taxon>
        <taxon>Hyphomicrobiales</taxon>
        <taxon>Salinarimonadaceae</taxon>
        <taxon>Salinarimonas</taxon>
    </lineage>
</organism>
<evidence type="ECO:0000313" key="3">
    <source>
        <dbReference type="EMBL" id="GGK19781.1"/>
    </source>
</evidence>
<comment type="similarity">
    <text evidence="1">Belongs to the metallophosphoesterase superfamily. YfcE family.</text>
</comment>
<accession>A0A917Q3Z9</accession>
<keyword evidence="3" id="KW-0378">Hydrolase</keyword>
<feature type="domain" description="Calcineurin-like phosphoesterase" evidence="2">
    <location>
        <begin position="1"/>
        <end position="133"/>
    </location>
</feature>
<evidence type="ECO:0000313" key="4">
    <source>
        <dbReference type="Proteomes" id="UP000600449"/>
    </source>
</evidence>
<evidence type="ECO:0000256" key="1">
    <source>
        <dbReference type="ARBA" id="ARBA00008950"/>
    </source>
</evidence>
<name>A0A917Q3Z9_9HYPH</name>
<keyword evidence="4" id="KW-1185">Reference proteome</keyword>
<dbReference type="Proteomes" id="UP000600449">
    <property type="component" value="Unassembled WGS sequence"/>
</dbReference>
<dbReference type="InterPro" id="IPR024654">
    <property type="entry name" value="Calcineurin-like_PHP_lpxH"/>
</dbReference>
<dbReference type="InterPro" id="IPR029052">
    <property type="entry name" value="Metallo-depent_PP-like"/>
</dbReference>
<protein>
    <submittedName>
        <fullName evidence="3">Hydrolase</fullName>
    </submittedName>
</protein>
<sequence>MTVYFTADTHFSDPRVLAIDRRPFASLEEHDAALVALWRETVRDDDVVWHLGDFARDRPAGRAAEILARLPGEKHLILGNNDPQSVATAPGWASVGHYAEIAVDGQRLVLCHYPFRTWHDGSKGVVNLHGHSHGRLTPIPRQYDVGVDVWDHRPVTLETIRARRRRGPPVKPPARARKTP</sequence>
<dbReference type="Pfam" id="PF12850">
    <property type="entry name" value="Metallophos_2"/>
    <property type="match status" value="1"/>
</dbReference>
<dbReference type="Gene3D" id="3.60.21.10">
    <property type="match status" value="1"/>
</dbReference>
<comment type="caution">
    <text evidence="3">The sequence shown here is derived from an EMBL/GenBank/DDBJ whole genome shotgun (WGS) entry which is preliminary data.</text>
</comment>
<gene>
    <name evidence="3" type="ORF">GCM10011322_03100</name>
</gene>
<dbReference type="SUPFAM" id="SSF56300">
    <property type="entry name" value="Metallo-dependent phosphatases"/>
    <property type="match status" value="1"/>
</dbReference>
<dbReference type="GO" id="GO:0016787">
    <property type="term" value="F:hydrolase activity"/>
    <property type="evidence" value="ECO:0007669"/>
    <property type="project" value="UniProtKB-KW"/>
</dbReference>
<dbReference type="RefSeq" id="WP_188908774.1">
    <property type="nucleotide sequence ID" value="NZ_BMMF01000001.1"/>
</dbReference>
<evidence type="ECO:0000259" key="2">
    <source>
        <dbReference type="Pfam" id="PF12850"/>
    </source>
</evidence>